<proteinExistence type="predicted"/>
<organism evidence="1 2">
    <name type="scientific">Streptomyces achromogenes</name>
    <dbReference type="NCBI Taxonomy" id="67255"/>
    <lineage>
        <taxon>Bacteria</taxon>
        <taxon>Bacillati</taxon>
        <taxon>Actinomycetota</taxon>
        <taxon>Actinomycetes</taxon>
        <taxon>Kitasatosporales</taxon>
        <taxon>Streptomycetaceae</taxon>
        <taxon>Streptomyces</taxon>
    </lineage>
</organism>
<keyword evidence="2" id="KW-1185">Reference proteome</keyword>
<dbReference type="RefSeq" id="WP_307042150.1">
    <property type="nucleotide sequence ID" value="NZ_JAUSYA010000001.1"/>
</dbReference>
<gene>
    <name evidence="1" type="ORF">QFZ56_002277</name>
</gene>
<comment type="caution">
    <text evidence="1">The sequence shown here is derived from an EMBL/GenBank/DDBJ whole genome shotgun (WGS) entry which is preliminary data.</text>
</comment>
<sequence>MRSAAFRLLVRRGGDLGRGALLALRDDPDIALRRRAAQVADL</sequence>
<accession>A0ABU0PY34</accession>
<dbReference type="Proteomes" id="UP001243364">
    <property type="component" value="Unassembled WGS sequence"/>
</dbReference>
<reference evidence="1 2" key="1">
    <citation type="submission" date="2023-07" db="EMBL/GenBank/DDBJ databases">
        <title>Comparative genomics of wheat-associated soil bacteria to identify genetic determinants of phenazine resistance.</title>
        <authorList>
            <person name="Mouncey N."/>
        </authorList>
    </citation>
    <scope>NUCLEOTIDE SEQUENCE [LARGE SCALE GENOMIC DNA]</scope>
    <source>
        <strain evidence="1 2">W4I19-2</strain>
    </source>
</reference>
<name>A0ABU0PY34_STRAH</name>
<evidence type="ECO:0000313" key="2">
    <source>
        <dbReference type="Proteomes" id="UP001243364"/>
    </source>
</evidence>
<evidence type="ECO:0000313" key="1">
    <source>
        <dbReference type="EMBL" id="MDQ0683314.1"/>
    </source>
</evidence>
<protein>
    <submittedName>
        <fullName evidence="1">Uncharacterized protein</fullName>
    </submittedName>
</protein>
<dbReference type="EMBL" id="JAUSYA010000001">
    <property type="protein sequence ID" value="MDQ0683314.1"/>
    <property type="molecule type" value="Genomic_DNA"/>
</dbReference>